<dbReference type="AlphaFoldDB" id="A0AB40CDZ4"/>
<organism evidence="3 4">
    <name type="scientific">Dioscorea cayennensis subsp. rotundata</name>
    <name type="common">White Guinea yam</name>
    <name type="synonym">Dioscorea rotundata</name>
    <dbReference type="NCBI Taxonomy" id="55577"/>
    <lineage>
        <taxon>Eukaryota</taxon>
        <taxon>Viridiplantae</taxon>
        <taxon>Streptophyta</taxon>
        <taxon>Embryophyta</taxon>
        <taxon>Tracheophyta</taxon>
        <taxon>Spermatophyta</taxon>
        <taxon>Magnoliopsida</taxon>
        <taxon>Liliopsida</taxon>
        <taxon>Dioscoreales</taxon>
        <taxon>Dioscoreaceae</taxon>
        <taxon>Dioscorea</taxon>
    </lineage>
</organism>
<dbReference type="CDD" id="cd02972">
    <property type="entry name" value="DsbA_family"/>
    <property type="match status" value="1"/>
</dbReference>
<gene>
    <name evidence="4" type="primary">LOC120275336</name>
</gene>
<evidence type="ECO:0000313" key="3">
    <source>
        <dbReference type="Proteomes" id="UP001515500"/>
    </source>
</evidence>
<protein>
    <submittedName>
        <fullName evidence="4">Uncharacterized protein LOC120275336</fullName>
    </submittedName>
</protein>
<dbReference type="InterPro" id="IPR012336">
    <property type="entry name" value="Thioredoxin-like_fold"/>
</dbReference>
<feature type="chain" id="PRO_5044241789" evidence="1">
    <location>
        <begin position="23"/>
        <end position="217"/>
    </location>
</feature>
<feature type="domain" description="Thioredoxin-like fold" evidence="2">
    <location>
        <begin position="48"/>
        <end position="211"/>
    </location>
</feature>
<dbReference type="Proteomes" id="UP001515500">
    <property type="component" value="Chromosome 14"/>
</dbReference>
<feature type="signal peptide" evidence="1">
    <location>
        <begin position="1"/>
        <end position="22"/>
    </location>
</feature>
<sequence length="217" mass="24577">MALLLSSFFFFCSCFLFNGSLAQIKIPAKFDGFAYKDVDLKMEKSIMVEAFFDPLCPDSRDAWHPLKQALDHYSQVYLTVHPFPLPYHNNAFAACQLLHIANKMNASSTYPLLDLFFKFQDNYYNGPTYNMSKSSIINNMANLAVTTIGKDKLPEVLSAFKDDDINTATRISFKYGCSRGVTGTPFFFVNGFALQDSGATLNYTDWRNIIDPLVEKQ</sequence>
<evidence type="ECO:0000313" key="4">
    <source>
        <dbReference type="RefSeq" id="XP_039137807.1"/>
    </source>
</evidence>
<accession>A0AB40CDZ4</accession>
<dbReference type="RefSeq" id="XP_039137807.1">
    <property type="nucleotide sequence ID" value="XM_039281873.1"/>
</dbReference>
<name>A0AB40CDZ4_DIOCR</name>
<dbReference type="GeneID" id="120275336"/>
<dbReference type="Gene3D" id="3.40.30.10">
    <property type="entry name" value="Glutaredoxin"/>
    <property type="match status" value="1"/>
</dbReference>
<dbReference type="SUPFAM" id="SSF52833">
    <property type="entry name" value="Thioredoxin-like"/>
    <property type="match status" value="1"/>
</dbReference>
<dbReference type="PANTHER" id="PTHR33875:SF2">
    <property type="entry name" value="ACR183CP"/>
    <property type="match status" value="1"/>
</dbReference>
<dbReference type="Pfam" id="PF13462">
    <property type="entry name" value="Thioredoxin_4"/>
    <property type="match status" value="1"/>
</dbReference>
<evidence type="ECO:0000259" key="2">
    <source>
        <dbReference type="Pfam" id="PF13462"/>
    </source>
</evidence>
<keyword evidence="1" id="KW-0732">Signal</keyword>
<keyword evidence="3" id="KW-1185">Reference proteome</keyword>
<evidence type="ECO:0000256" key="1">
    <source>
        <dbReference type="SAM" id="SignalP"/>
    </source>
</evidence>
<dbReference type="PANTHER" id="PTHR33875">
    <property type="entry name" value="OS09G0542200 PROTEIN"/>
    <property type="match status" value="1"/>
</dbReference>
<reference evidence="4" key="1">
    <citation type="submission" date="2025-08" db="UniProtKB">
        <authorList>
            <consortium name="RefSeq"/>
        </authorList>
    </citation>
    <scope>IDENTIFICATION</scope>
</reference>
<proteinExistence type="predicted"/>
<dbReference type="InterPro" id="IPR036249">
    <property type="entry name" value="Thioredoxin-like_sf"/>
</dbReference>